<dbReference type="RefSeq" id="WP_166690687.1">
    <property type="nucleotide sequence ID" value="NZ_WAEL01000001.1"/>
</dbReference>
<comment type="caution">
    <text evidence="7">The sequence shown here is derived from an EMBL/GenBank/DDBJ whole genome shotgun (WGS) entry which is preliminary data.</text>
</comment>
<gene>
    <name evidence="7" type="ORF">F7231_01755</name>
</gene>
<dbReference type="InterPro" id="IPR013341">
    <property type="entry name" value="Mandelate_racemase_N_dom"/>
</dbReference>
<evidence type="ECO:0000256" key="5">
    <source>
        <dbReference type="RuleBase" id="RU366006"/>
    </source>
</evidence>
<organism evidence="7 8">
    <name type="scientific">Fibrivirga algicola</name>
    <dbReference type="NCBI Taxonomy" id="2950420"/>
    <lineage>
        <taxon>Bacteria</taxon>
        <taxon>Pseudomonadati</taxon>
        <taxon>Bacteroidota</taxon>
        <taxon>Cytophagia</taxon>
        <taxon>Cytophagales</taxon>
        <taxon>Spirosomataceae</taxon>
        <taxon>Fibrivirga</taxon>
    </lineage>
</organism>
<evidence type="ECO:0000256" key="2">
    <source>
        <dbReference type="ARBA" id="ARBA00022723"/>
    </source>
</evidence>
<dbReference type="SFLD" id="SFLDS00001">
    <property type="entry name" value="Enolase"/>
    <property type="match status" value="1"/>
</dbReference>
<comment type="cofactor">
    <cofactor evidence="5">
        <name>Mg(2+)</name>
        <dbReference type="ChEBI" id="CHEBI:18420"/>
    </cofactor>
    <text evidence="5">Binds 1 Mg(2+) ion per subunit.</text>
</comment>
<dbReference type="SFLD" id="SFLDG00180">
    <property type="entry name" value="muconate_cycloisomerase"/>
    <property type="match status" value="1"/>
</dbReference>
<keyword evidence="8" id="KW-1185">Reference proteome</keyword>
<dbReference type="Gene3D" id="3.30.390.10">
    <property type="entry name" value="Enolase-like, N-terminal domain"/>
    <property type="match status" value="1"/>
</dbReference>
<evidence type="ECO:0000313" key="7">
    <source>
        <dbReference type="EMBL" id="NID08886.1"/>
    </source>
</evidence>
<dbReference type="InterPro" id="IPR034603">
    <property type="entry name" value="Dipeptide_epimerase"/>
</dbReference>
<evidence type="ECO:0000259" key="6">
    <source>
        <dbReference type="SMART" id="SM00922"/>
    </source>
</evidence>
<evidence type="ECO:0000256" key="1">
    <source>
        <dbReference type="ARBA" id="ARBA00008031"/>
    </source>
</evidence>
<dbReference type="PANTHER" id="PTHR48080">
    <property type="entry name" value="D-GALACTONATE DEHYDRATASE-RELATED"/>
    <property type="match status" value="1"/>
</dbReference>
<dbReference type="SMART" id="SM00922">
    <property type="entry name" value="MR_MLE"/>
    <property type="match status" value="1"/>
</dbReference>
<dbReference type="SUPFAM" id="SSF54826">
    <property type="entry name" value="Enolase N-terminal domain-like"/>
    <property type="match status" value="1"/>
</dbReference>
<dbReference type="PANTHER" id="PTHR48080:SF3">
    <property type="entry name" value="ENOLASE SUPERFAMILY MEMBER DDB_G0284701"/>
    <property type="match status" value="1"/>
</dbReference>
<sequence>MELLLHRFDLRLRHTFTIAHDSRDVQETLVVELRDGDLSGFGEATANAYYGITIDRMITDLGQLRPQIEAGDWASAEALWAQLHDSLKTNPFAQCALDEAAHDLMAKRAGKPLYVHWGLSIGQIPLTNFTIGLDTPEVMLSKMQEMPWPLYKIKLGRGDDDLALLRLLRHQADARLAERDWTPPGPVRFRVDANCGWTADQTLAYAPTLIDLGVEFIEQPLPADDWAGMARLRADSPLPIMADESCITEADVARCADYFHGINIKLTKCGGLTPARRMIADARQRELRVMVGCMTESSVGISAIAHLLPLLDYVDMDGSLLITNDPATGVTFDYGQVRYAAENGTGAALVG</sequence>
<dbReference type="InterPro" id="IPR034593">
    <property type="entry name" value="DgoD-like"/>
</dbReference>
<dbReference type="Gene3D" id="3.20.20.120">
    <property type="entry name" value="Enolase-like C-terminal domain"/>
    <property type="match status" value="1"/>
</dbReference>
<name>A0ABX0QCC8_9BACT</name>
<dbReference type="InterPro" id="IPR013342">
    <property type="entry name" value="Mandelate_racemase_C"/>
</dbReference>
<evidence type="ECO:0000256" key="3">
    <source>
        <dbReference type="ARBA" id="ARBA00022842"/>
    </source>
</evidence>
<reference evidence="7" key="1">
    <citation type="submission" date="2024-05" db="EMBL/GenBank/DDBJ databases">
        <authorList>
            <person name="Jung D.-H."/>
        </authorList>
    </citation>
    <scope>NUCLEOTIDE SEQUENCE</scope>
    <source>
        <strain evidence="7">JA-25</strain>
    </source>
</reference>
<accession>A0ABX0QCC8</accession>
<dbReference type="CDD" id="cd03319">
    <property type="entry name" value="L-Ala-DL-Glu_epimerase"/>
    <property type="match status" value="1"/>
</dbReference>
<dbReference type="Pfam" id="PF13378">
    <property type="entry name" value="MR_MLE_C"/>
    <property type="match status" value="1"/>
</dbReference>
<proteinExistence type="inferred from homology"/>
<evidence type="ECO:0000256" key="4">
    <source>
        <dbReference type="ARBA" id="ARBA00023235"/>
    </source>
</evidence>
<dbReference type="Pfam" id="PF02746">
    <property type="entry name" value="MR_MLE_N"/>
    <property type="match status" value="1"/>
</dbReference>
<dbReference type="SUPFAM" id="SSF51604">
    <property type="entry name" value="Enolase C-terminal domain-like"/>
    <property type="match status" value="1"/>
</dbReference>
<keyword evidence="3 5" id="KW-0460">Magnesium</keyword>
<comment type="similarity">
    <text evidence="1 5">Belongs to the mandelate racemase/muconate lactonizing enzyme family.</text>
</comment>
<feature type="domain" description="Mandelate racemase/muconate lactonizing enzyme C-terminal" evidence="6">
    <location>
        <begin position="136"/>
        <end position="239"/>
    </location>
</feature>
<evidence type="ECO:0000313" key="8">
    <source>
        <dbReference type="Proteomes" id="UP000606008"/>
    </source>
</evidence>
<dbReference type="EMBL" id="WAEL01000001">
    <property type="protein sequence ID" value="NID08886.1"/>
    <property type="molecule type" value="Genomic_DNA"/>
</dbReference>
<dbReference type="InterPro" id="IPR029017">
    <property type="entry name" value="Enolase-like_N"/>
</dbReference>
<dbReference type="InterPro" id="IPR036849">
    <property type="entry name" value="Enolase-like_C_sf"/>
</dbReference>
<protein>
    <recommendedName>
        <fullName evidence="5">Dipeptide epimerase</fullName>
        <ecNumber evidence="5">5.1.1.-</ecNumber>
    </recommendedName>
</protein>
<dbReference type="Proteomes" id="UP000606008">
    <property type="component" value="Unassembled WGS sequence"/>
</dbReference>
<keyword evidence="4 5" id="KW-0413">Isomerase</keyword>
<dbReference type="EC" id="5.1.1.-" evidence="5"/>
<dbReference type="InterPro" id="IPR029065">
    <property type="entry name" value="Enolase_C-like"/>
</dbReference>
<keyword evidence="2 5" id="KW-0479">Metal-binding</keyword>